<name>A0A1F6VDX8_9PROT</name>
<keyword evidence="4 7" id="KW-1133">Transmembrane helix</keyword>
<dbReference type="InterPro" id="IPR050790">
    <property type="entry name" value="ExbB/TolQ_transport"/>
</dbReference>
<evidence type="ECO:0000256" key="1">
    <source>
        <dbReference type="ARBA" id="ARBA00004651"/>
    </source>
</evidence>
<protein>
    <submittedName>
        <fullName evidence="9">Biopolymer transporter ExbB</fullName>
    </submittedName>
</protein>
<evidence type="ECO:0000256" key="3">
    <source>
        <dbReference type="ARBA" id="ARBA00022692"/>
    </source>
</evidence>
<evidence type="ECO:0000256" key="7">
    <source>
        <dbReference type="SAM" id="Phobius"/>
    </source>
</evidence>
<evidence type="ECO:0000256" key="5">
    <source>
        <dbReference type="ARBA" id="ARBA00023136"/>
    </source>
</evidence>
<accession>A0A1F6VDX8</accession>
<feature type="transmembrane region" description="Helical" evidence="7">
    <location>
        <begin position="106"/>
        <end position="130"/>
    </location>
</feature>
<dbReference type="EMBL" id="MFSP01000047">
    <property type="protein sequence ID" value="OGI67756.1"/>
    <property type="molecule type" value="Genomic_DNA"/>
</dbReference>
<gene>
    <name evidence="9" type="ORF">A2W18_15755</name>
</gene>
<dbReference type="PANTHER" id="PTHR30625:SF11">
    <property type="entry name" value="MOTA_TOLQ_EXBB PROTON CHANNEL DOMAIN-CONTAINING PROTEIN"/>
    <property type="match status" value="1"/>
</dbReference>
<comment type="caution">
    <text evidence="9">The sequence shown here is derived from an EMBL/GenBank/DDBJ whole genome shotgun (WGS) entry which is preliminary data.</text>
</comment>
<dbReference type="Pfam" id="PF01618">
    <property type="entry name" value="MotA_ExbB"/>
    <property type="match status" value="1"/>
</dbReference>
<organism evidence="9 10">
    <name type="scientific">Candidatus Muproteobacteria bacterium RBG_16_60_9</name>
    <dbReference type="NCBI Taxonomy" id="1817755"/>
    <lineage>
        <taxon>Bacteria</taxon>
        <taxon>Pseudomonadati</taxon>
        <taxon>Pseudomonadota</taxon>
        <taxon>Candidatus Muproteobacteria</taxon>
    </lineage>
</organism>
<feature type="domain" description="MotA/TolQ/ExbB proton channel" evidence="8">
    <location>
        <begin position="67"/>
        <end position="187"/>
    </location>
</feature>
<sequence>MFELIKAGGLAMWPLMLCSVAALAIIGERLWSLQRKNICPPNLVPQVRQWLERNELDDSHVELVRQSSPLGRVVAAGLVNRRHQREIIKEAVEDAGRHAAPELERYLRTLGTIAAIAPFLGLLGTVLGMIEMFSGISTRGVGDPSIVAGGISQALVATATGLTVAIPAVMFYRFFRGRVTELLLDMEQEALRLIEILQGVREAD</sequence>
<dbReference type="AlphaFoldDB" id="A0A1F6VDX8"/>
<evidence type="ECO:0000259" key="8">
    <source>
        <dbReference type="Pfam" id="PF01618"/>
    </source>
</evidence>
<dbReference type="PANTHER" id="PTHR30625">
    <property type="entry name" value="PROTEIN TOLQ"/>
    <property type="match status" value="1"/>
</dbReference>
<keyword evidence="6" id="KW-0653">Protein transport</keyword>
<comment type="similarity">
    <text evidence="6">Belongs to the exbB/tolQ family.</text>
</comment>
<keyword evidence="6" id="KW-0813">Transport</keyword>
<proteinExistence type="inferred from homology"/>
<evidence type="ECO:0000256" key="6">
    <source>
        <dbReference type="RuleBase" id="RU004057"/>
    </source>
</evidence>
<keyword evidence="2" id="KW-1003">Cell membrane</keyword>
<feature type="transmembrane region" description="Helical" evidence="7">
    <location>
        <begin position="12"/>
        <end position="31"/>
    </location>
</feature>
<evidence type="ECO:0000313" key="10">
    <source>
        <dbReference type="Proteomes" id="UP000179076"/>
    </source>
</evidence>
<reference evidence="9 10" key="1">
    <citation type="journal article" date="2016" name="Nat. Commun.">
        <title>Thousands of microbial genomes shed light on interconnected biogeochemical processes in an aquifer system.</title>
        <authorList>
            <person name="Anantharaman K."/>
            <person name="Brown C.T."/>
            <person name="Hug L.A."/>
            <person name="Sharon I."/>
            <person name="Castelle C.J."/>
            <person name="Probst A.J."/>
            <person name="Thomas B.C."/>
            <person name="Singh A."/>
            <person name="Wilkins M.J."/>
            <person name="Karaoz U."/>
            <person name="Brodie E.L."/>
            <person name="Williams K.H."/>
            <person name="Hubbard S.S."/>
            <person name="Banfield J.F."/>
        </authorList>
    </citation>
    <scope>NUCLEOTIDE SEQUENCE [LARGE SCALE GENOMIC DNA]</scope>
</reference>
<feature type="transmembrane region" description="Helical" evidence="7">
    <location>
        <begin position="150"/>
        <end position="172"/>
    </location>
</feature>
<dbReference type="GO" id="GO:0005886">
    <property type="term" value="C:plasma membrane"/>
    <property type="evidence" value="ECO:0007669"/>
    <property type="project" value="UniProtKB-SubCell"/>
</dbReference>
<keyword evidence="3 7" id="KW-0812">Transmembrane</keyword>
<dbReference type="GO" id="GO:0017038">
    <property type="term" value="P:protein import"/>
    <property type="evidence" value="ECO:0007669"/>
    <property type="project" value="TreeGrafter"/>
</dbReference>
<evidence type="ECO:0000256" key="4">
    <source>
        <dbReference type="ARBA" id="ARBA00022989"/>
    </source>
</evidence>
<keyword evidence="5 7" id="KW-0472">Membrane</keyword>
<dbReference type="InterPro" id="IPR002898">
    <property type="entry name" value="MotA_ExbB_proton_chnl"/>
</dbReference>
<dbReference type="Proteomes" id="UP000179076">
    <property type="component" value="Unassembled WGS sequence"/>
</dbReference>
<comment type="subcellular location">
    <subcellularLocation>
        <location evidence="1">Cell membrane</location>
        <topology evidence="1">Multi-pass membrane protein</topology>
    </subcellularLocation>
    <subcellularLocation>
        <location evidence="6">Membrane</location>
        <topology evidence="6">Multi-pass membrane protein</topology>
    </subcellularLocation>
</comment>
<evidence type="ECO:0000256" key="2">
    <source>
        <dbReference type="ARBA" id="ARBA00022475"/>
    </source>
</evidence>
<evidence type="ECO:0000313" key="9">
    <source>
        <dbReference type="EMBL" id="OGI67756.1"/>
    </source>
</evidence>